<gene>
    <name evidence="9" type="ordered locus">Suden_1361</name>
</gene>
<dbReference type="InterPro" id="IPR003423">
    <property type="entry name" value="OMP_efflux"/>
</dbReference>
<keyword evidence="10" id="KW-1185">Reference proteome</keyword>
<evidence type="ECO:0000256" key="6">
    <source>
        <dbReference type="ARBA" id="ARBA00023136"/>
    </source>
</evidence>
<evidence type="ECO:0000256" key="4">
    <source>
        <dbReference type="ARBA" id="ARBA00022452"/>
    </source>
</evidence>
<keyword evidence="8" id="KW-0732">Signal</keyword>
<evidence type="ECO:0000256" key="5">
    <source>
        <dbReference type="ARBA" id="ARBA00022692"/>
    </source>
</evidence>
<organism evidence="9 10">
    <name type="scientific">Sulfurimonas denitrificans (strain ATCC 33889 / DSM 1251)</name>
    <name type="common">Thiomicrospira denitrificans (strain ATCC 33889 / DSM 1251)</name>
    <dbReference type="NCBI Taxonomy" id="326298"/>
    <lineage>
        <taxon>Bacteria</taxon>
        <taxon>Pseudomonadati</taxon>
        <taxon>Campylobacterota</taxon>
        <taxon>Epsilonproteobacteria</taxon>
        <taxon>Campylobacterales</taxon>
        <taxon>Sulfurimonadaceae</taxon>
        <taxon>Sulfurimonas</taxon>
    </lineage>
</organism>
<evidence type="ECO:0000256" key="1">
    <source>
        <dbReference type="ARBA" id="ARBA00004442"/>
    </source>
</evidence>
<dbReference type="GO" id="GO:0009279">
    <property type="term" value="C:cell outer membrane"/>
    <property type="evidence" value="ECO:0007669"/>
    <property type="project" value="UniProtKB-SubCell"/>
</dbReference>
<evidence type="ECO:0000313" key="9">
    <source>
        <dbReference type="EMBL" id="ABB44638.1"/>
    </source>
</evidence>
<sequence length="416" mass="46721">MSKFLALFLALFGLGLHAQTLTLETCIEKSLRNHPDIKKLSLFLEQSSFGVDVAKADYLPQVNLSADYNPHNTFVMPQNGAFKTITGDSWQVGAQINQKIYDFSKTTSTIKANEKSQKIASLSLKDAEALLGYNIKNIYNLALFQTKALQTRERDYQTKEELYKQAAALVREGLKTQADEMSMLSALYSADDARAQSKAELHKALTTLSLYMGEKVEFDATLKDNSIDKREDFKTTKEDVMQKNYALSSAQELIKRDTLLYSAVKAQNYGSLDAVASYTRQSSLNEYDASMVGIGIKIPIYSGGRISAQEQISRIDIEMAKEAYNTKKLQLQEEIDNLLIDLQRFHYTTKAKEALIDSTLATKTIVEARYKEGLSTYIEVLDASSLNLQATLGLLESKFAIQKIMDRLEYLRGESE</sequence>
<dbReference type="Proteomes" id="UP000002714">
    <property type="component" value="Chromosome"/>
</dbReference>
<evidence type="ECO:0000256" key="7">
    <source>
        <dbReference type="ARBA" id="ARBA00023237"/>
    </source>
</evidence>
<dbReference type="STRING" id="326298.Suden_1361"/>
<dbReference type="AlphaFoldDB" id="Q30QU3"/>
<dbReference type="InterPro" id="IPR051906">
    <property type="entry name" value="TolC-like"/>
</dbReference>
<proteinExistence type="inferred from homology"/>
<comment type="similarity">
    <text evidence="2">Belongs to the outer membrane factor (OMF) (TC 1.B.17) family.</text>
</comment>
<dbReference type="HOGENOM" id="CLU_012817_10_6_7"/>
<evidence type="ECO:0000313" key="10">
    <source>
        <dbReference type="Proteomes" id="UP000002714"/>
    </source>
</evidence>
<dbReference type="PANTHER" id="PTHR30026">
    <property type="entry name" value="OUTER MEMBRANE PROTEIN TOLC"/>
    <property type="match status" value="1"/>
</dbReference>
<comment type="subcellular location">
    <subcellularLocation>
        <location evidence="1">Cell outer membrane</location>
    </subcellularLocation>
</comment>
<protein>
    <submittedName>
        <fullName evidence="9">Outer membrane efflux protein</fullName>
    </submittedName>
</protein>
<dbReference type="Pfam" id="PF02321">
    <property type="entry name" value="OEP"/>
    <property type="match status" value="2"/>
</dbReference>
<keyword evidence="6" id="KW-0472">Membrane</keyword>
<keyword evidence="7" id="KW-0998">Cell outer membrane</keyword>
<dbReference type="PANTHER" id="PTHR30026:SF20">
    <property type="entry name" value="OUTER MEMBRANE PROTEIN TOLC"/>
    <property type="match status" value="1"/>
</dbReference>
<evidence type="ECO:0000256" key="3">
    <source>
        <dbReference type="ARBA" id="ARBA00022448"/>
    </source>
</evidence>
<keyword evidence="5" id="KW-0812">Transmembrane</keyword>
<accession>Q30QU3</accession>
<dbReference type="eggNOG" id="COG1538">
    <property type="taxonomic scope" value="Bacteria"/>
</dbReference>
<keyword evidence="3" id="KW-0813">Transport</keyword>
<dbReference type="Gene3D" id="1.20.1600.10">
    <property type="entry name" value="Outer membrane efflux proteins (OEP)"/>
    <property type="match status" value="1"/>
</dbReference>
<dbReference type="SUPFAM" id="SSF56954">
    <property type="entry name" value="Outer membrane efflux proteins (OEP)"/>
    <property type="match status" value="1"/>
</dbReference>
<feature type="chain" id="PRO_5004219626" evidence="8">
    <location>
        <begin position="19"/>
        <end position="416"/>
    </location>
</feature>
<dbReference type="GO" id="GO:0015562">
    <property type="term" value="F:efflux transmembrane transporter activity"/>
    <property type="evidence" value="ECO:0007669"/>
    <property type="project" value="InterPro"/>
</dbReference>
<dbReference type="GO" id="GO:1990281">
    <property type="term" value="C:efflux pump complex"/>
    <property type="evidence" value="ECO:0007669"/>
    <property type="project" value="TreeGrafter"/>
</dbReference>
<feature type="signal peptide" evidence="8">
    <location>
        <begin position="1"/>
        <end position="18"/>
    </location>
</feature>
<dbReference type="OrthoDB" id="9789368at2"/>
<keyword evidence="4" id="KW-1134">Transmembrane beta strand</keyword>
<evidence type="ECO:0000256" key="2">
    <source>
        <dbReference type="ARBA" id="ARBA00007613"/>
    </source>
</evidence>
<dbReference type="RefSeq" id="WP_011372990.1">
    <property type="nucleotide sequence ID" value="NC_007575.1"/>
</dbReference>
<dbReference type="KEGG" id="tdn:Suden_1361"/>
<dbReference type="EMBL" id="CP000153">
    <property type="protein sequence ID" value="ABB44638.1"/>
    <property type="molecule type" value="Genomic_DNA"/>
</dbReference>
<dbReference type="GO" id="GO:0015288">
    <property type="term" value="F:porin activity"/>
    <property type="evidence" value="ECO:0007669"/>
    <property type="project" value="TreeGrafter"/>
</dbReference>
<evidence type="ECO:0000256" key="8">
    <source>
        <dbReference type="SAM" id="SignalP"/>
    </source>
</evidence>
<reference evidence="9 10" key="1">
    <citation type="journal article" date="2008" name="Appl. Environ. Microbiol.">
        <title>Genome of the epsilonproteobacterial chemolithoautotroph Sulfurimonas denitrificans.</title>
        <authorList>
            <person name="Sievert S.M."/>
            <person name="Scott K.M."/>
            <person name="Klotz M.G."/>
            <person name="Chain P.S.G."/>
            <person name="Hauser L.J."/>
            <person name="Hemp J."/>
            <person name="Huegler M."/>
            <person name="Land M."/>
            <person name="Lapidus A."/>
            <person name="Larimer F.W."/>
            <person name="Lucas S."/>
            <person name="Malfatti S.A."/>
            <person name="Meyer F."/>
            <person name="Paulsen I.T."/>
            <person name="Ren Q."/>
            <person name="Simon J."/>
            <person name="Bailey K."/>
            <person name="Diaz E."/>
            <person name="Fitzpatrick K.A."/>
            <person name="Glover B."/>
            <person name="Gwatney N."/>
            <person name="Korajkic A."/>
            <person name="Long A."/>
            <person name="Mobberley J.M."/>
            <person name="Pantry S.N."/>
            <person name="Pazder G."/>
            <person name="Peterson S."/>
            <person name="Quintanilla J.D."/>
            <person name="Sprinkle R."/>
            <person name="Stephens J."/>
            <person name="Thomas P."/>
            <person name="Vaughn R."/>
            <person name="Weber M.J."/>
            <person name="Wooten L.L."/>
        </authorList>
    </citation>
    <scope>NUCLEOTIDE SEQUENCE [LARGE SCALE GENOMIC DNA]</scope>
    <source>
        <strain evidence="10">ATCC 33889 / DSM 1251</strain>
    </source>
</reference>
<name>Q30QU3_SULDN</name>